<feature type="region of interest" description="Disordered" evidence="1">
    <location>
        <begin position="1"/>
        <end position="38"/>
    </location>
</feature>
<dbReference type="EMBL" id="BLKV01000001">
    <property type="protein sequence ID" value="GFG70072.1"/>
    <property type="molecule type" value="Genomic_DNA"/>
</dbReference>
<reference evidence="2 3" key="1">
    <citation type="journal article" date="2019" name="Emerg. Microbes Infect.">
        <title>Comprehensive subspecies identification of 175 nontuberculous mycobacteria species based on 7547 genomic profiles.</title>
        <authorList>
            <person name="Matsumoto Y."/>
            <person name="Kinjo T."/>
            <person name="Motooka D."/>
            <person name="Nabeya D."/>
            <person name="Jung N."/>
            <person name="Uechi K."/>
            <person name="Horii T."/>
            <person name="Iida T."/>
            <person name="Fujita J."/>
            <person name="Nakamura S."/>
        </authorList>
    </citation>
    <scope>NUCLEOTIDE SEQUENCE [LARGE SCALE GENOMIC DNA]</scope>
    <source>
        <strain evidence="2 3">JCM 16017</strain>
    </source>
</reference>
<name>A0A7I9XJB2_9MYCO</name>
<evidence type="ECO:0000256" key="1">
    <source>
        <dbReference type="SAM" id="MobiDB-lite"/>
    </source>
</evidence>
<dbReference type="Proteomes" id="UP000465263">
    <property type="component" value="Unassembled WGS sequence"/>
</dbReference>
<organism evidence="2 3">
    <name type="scientific">Mycolicibacter senuensis</name>
    <dbReference type="NCBI Taxonomy" id="386913"/>
    <lineage>
        <taxon>Bacteria</taxon>
        <taxon>Bacillati</taxon>
        <taxon>Actinomycetota</taxon>
        <taxon>Actinomycetes</taxon>
        <taxon>Mycobacteriales</taxon>
        <taxon>Mycobacteriaceae</taxon>
        <taxon>Mycolicibacter</taxon>
    </lineage>
</organism>
<keyword evidence="3" id="KW-1185">Reference proteome</keyword>
<sequence length="59" mass="5964">MLGADGVAVIGSPSEKELAGIERRAPVAESGSADPAASWESAGGRFYGIKADSDRCKPA</sequence>
<proteinExistence type="predicted"/>
<accession>A0A7I9XJB2</accession>
<feature type="compositionally biased region" description="Basic and acidic residues" evidence="1">
    <location>
        <begin position="14"/>
        <end position="26"/>
    </location>
</feature>
<dbReference type="AlphaFoldDB" id="A0A7I9XJB2"/>
<protein>
    <submittedName>
        <fullName evidence="2">Uncharacterized protein</fullName>
    </submittedName>
</protein>
<comment type="caution">
    <text evidence="2">The sequence shown here is derived from an EMBL/GenBank/DDBJ whole genome shotgun (WGS) entry which is preliminary data.</text>
</comment>
<evidence type="ECO:0000313" key="3">
    <source>
        <dbReference type="Proteomes" id="UP000465263"/>
    </source>
</evidence>
<evidence type="ECO:0000313" key="2">
    <source>
        <dbReference type="EMBL" id="GFG70072.1"/>
    </source>
</evidence>
<gene>
    <name evidence="2" type="ORF">MSEN_17920</name>
</gene>